<reference evidence="2 3" key="1">
    <citation type="journal article" date="2003" name="Extremophiles">
        <title>Halomonas glaciei sp. nov. isolated from fast ice of Adelie Land, Antarctica.</title>
        <authorList>
            <person name="Reddy G.S."/>
            <person name="Raghavan P.U."/>
            <person name="Sarita N.B."/>
            <person name="Prakash J.S."/>
            <person name="Nagesh N."/>
            <person name="Delille D."/>
            <person name="Shivaji S."/>
        </authorList>
    </citation>
    <scope>NUCLEOTIDE SEQUENCE [LARGE SCALE GENOMIC DNA]</scope>
    <source>
        <strain evidence="2 3">DD39</strain>
    </source>
</reference>
<dbReference type="EMBL" id="JACCDE010000016">
    <property type="protein sequence ID" value="NYS78444.1"/>
    <property type="molecule type" value="Genomic_DNA"/>
</dbReference>
<dbReference type="PANTHER" id="PTHR36836">
    <property type="entry name" value="COLANIC ACID BIOSYNTHESIS PROTEIN WCAK"/>
    <property type="match status" value="1"/>
</dbReference>
<feature type="domain" description="Polysaccharide pyruvyl transferase" evidence="1">
    <location>
        <begin position="15"/>
        <end position="305"/>
    </location>
</feature>
<dbReference type="InterPro" id="IPR007345">
    <property type="entry name" value="Polysacch_pyruvyl_Trfase"/>
</dbReference>
<keyword evidence="2" id="KW-0808">Transferase</keyword>
<dbReference type="PANTHER" id="PTHR36836:SF1">
    <property type="entry name" value="COLANIC ACID BIOSYNTHESIS PROTEIN WCAK"/>
    <property type="match status" value="1"/>
</dbReference>
<dbReference type="GO" id="GO:0016740">
    <property type="term" value="F:transferase activity"/>
    <property type="evidence" value="ECO:0007669"/>
    <property type="project" value="UniProtKB-KW"/>
</dbReference>
<organism evidence="2 3">
    <name type="scientific">Vreelandella glaciei</name>
    <dbReference type="NCBI Taxonomy" id="186761"/>
    <lineage>
        <taxon>Bacteria</taxon>
        <taxon>Pseudomonadati</taxon>
        <taxon>Pseudomonadota</taxon>
        <taxon>Gammaproteobacteria</taxon>
        <taxon>Oceanospirillales</taxon>
        <taxon>Halomonadaceae</taxon>
        <taxon>Vreelandella</taxon>
    </lineage>
</organism>
<evidence type="ECO:0000259" key="1">
    <source>
        <dbReference type="Pfam" id="PF04230"/>
    </source>
</evidence>
<evidence type="ECO:0000313" key="2">
    <source>
        <dbReference type="EMBL" id="NYS78444.1"/>
    </source>
</evidence>
<name>A0A7Z0LTS0_9GAMM</name>
<sequence length="366" mass="42133">MKKIALITIHYANSYGGCLQALATQTILSKFGKVSIIDYKTPQLENTMKLLRFSKSPRSALHLIKDISRYFPRKRLLTRFHHFMKENYNLTQPCHTKFELEKLNDDFDVFVCGSDQIWNPVIIGSFDKNYMLDFVEGKPKVAFSTSAGSYIHEGDESDYLRDALNSFSSLSFREIDTAERMKTLSKRDDISCTLDPTLLLTRQEWSELLKLPEQQAPTEPYIFVYTLKKDRLVYEIINKVAKKFDLKIIAIDQDPFLLYKTDRHYRDASPLEYMTLINNASFVVTNSFHGTAFAANFGVPFISIKPESGTNRIKYFLNGLGLGNRLVEDSQDLDAALLTEIDFKSVHLELDKQKENTMKYLEVAMS</sequence>
<proteinExistence type="predicted"/>
<dbReference type="RefSeq" id="WP_035566836.1">
    <property type="nucleotide sequence ID" value="NZ_CAXBPG010000007.1"/>
</dbReference>
<protein>
    <submittedName>
        <fullName evidence="2">Polysaccharide pyruvyl transferase family protein</fullName>
    </submittedName>
</protein>
<dbReference type="Proteomes" id="UP000526892">
    <property type="component" value="Unassembled WGS sequence"/>
</dbReference>
<gene>
    <name evidence="2" type="ORF">HZS80_12125</name>
</gene>
<dbReference type="AlphaFoldDB" id="A0A7Z0LTS0"/>
<evidence type="ECO:0000313" key="3">
    <source>
        <dbReference type="Proteomes" id="UP000526892"/>
    </source>
</evidence>
<dbReference type="Pfam" id="PF04230">
    <property type="entry name" value="PS_pyruv_trans"/>
    <property type="match status" value="1"/>
</dbReference>
<comment type="caution">
    <text evidence="2">The sequence shown here is derived from an EMBL/GenBank/DDBJ whole genome shotgun (WGS) entry which is preliminary data.</text>
</comment>
<keyword evidence="3" id="KW-1185">Reference proteome</keyword>
<accession>A0A7Z0LTS0</accession>